<reference evidence="3 4" key="1">
    <citation type="submission" date="2019-03" db="EMBL/GenBank/DDBJ databases">
        <title>Genomic Encyclopedia of Type Strains, Phase IV (KMG-IV): sequencing the most valuable type-strain genomes for metagenomic binning, comparative biology and taxonomic classification.</title>
        <authorList>
            <person name="Goeker M."/>
        </authorList>
    </citation>
    <scope>NUCLEOTIDE SEQUENCE [LARGE SCALE GENOMIC DNA]</scope>
    <source>
        <strain evidence="3 4">DSM 103236</strain>
    </source>
</reference>
<comment type="caution">
    <text evidence="3">The sequence shown here is derived from an EMBL/GenBank/DDBJ whole genome shotgun (WGS) entry which is preliminary data.</text>
</comment>
<dbReference type="PANTHER" id="PTHR36540:SF1">
    <property type="entry name" value="PYRIMIDINE_PURINE NUCLEOSIDE PHOSPHORYLASE"/>
    <property type="match status" value="1"/>
</dbReference>
<dbReference type="InterPro" id="IPR014710">
    <property type="entry name" value="RmlC-like_jellyroll"/>
</dbReference>
<dbReference type="GO" id="GO:0005829">
    <property type="term" value="C:cytosol"/>
    <property type="evidence" value="ECO:0007669"/>
    <property type="project" value="TreeGrafter"/>
</dbReference>
<evidence type="ECO:0000256" key="1">
    <source>
        <dbReference type="ARBA" id="ARBA00022676"/>
    </source>
</evidence>
<keyword evidence="2" id="KW-0808">Transferase</keyword>
<sequence length="122" mass="13518">MLPAMGSFIFLQAFAITPNFIALQKDQMMITENTYFDGNVKSLGYETTEGKSTIGIINPGEYEFGTADKEIMHIVEGKLSALLPNQTDWQHFEAGSSFEVSANSNLKLKQKYKQLICASIGN</sequence>
<evidence type="ECO:0000313" key="4">
    <source>
        <dbReference type="Proteomes" id="UP000295684"/>
    </source>
</evidence>
<gene>
    <name evidence="3" type="ORF">EV200_104151</name>
</gene>
<dbReference type="PANTHER" id="PTHR36540">
    <property type="entry name" value="PYRIMIDINE/PURINE NUCLEOSIDE PHOSPHORYLASE"/>
    <property type="match status" value="1"/>
</dbReference>
<organism evidence="3 4">
    <name type="scientific">Pedobacter psychrotolerans</name>
    <dbReference type="NCBI Taxonomy" id="1843235"/>
    <lineage>
        <taxon>Bacteria</taxon>
        <taxon>Pseudomonadati</taxon>
        <taxon>Bacteroidota</taxon>
        <taxon>Sphingobacteriia</taxon>
        <taxon>Sphingobacteriales</taxon>
        <taxon>Sphingobacteriaceae</taxon>
        <taxon>Pedobacter</taxon>
    </lineage>
</organism>
<evidence type="ECO:0000313" key="3">
    <source>
        <dbReference type="EMBL" id="TCO25115.1"/>
    </source>
</evidence>
<dbReference type="Pfam" id="PF06865">
    <property type="entry name" value="Ppnp"/>
    <property type="match status" value="1"/>
</dbReference>
<dbReference type="AlphaFoldDB" id="A0A4V2RZC2"/>
<dbReference type="Proteomes" id="UP000295684">
    <property type="component" value="Unassembled WGS sequence"/>
</dbReference>
<accession>A0A4V2RZC2</accession>
<evidence type="ECO:0000256" key="2">
    <source>
        <dbReference type="ARBA" id="ARBA00022679"/>
    </source>
</evidence>
<protein>
    <submittedName>
        <fullName evidence="3">Uncharacterized protein YaiE (UPF0345 family)</fullName>
    </submittedName>
</protein>
<keyword evidence="1" id="KW-0328">Glycosyltransferase</keyword>
<dbReference type="GO" id="GO:0016154">
    <property type="term" value="F:pyrimidine-nucleoside phosphorylase activity"/>
    <property type="evidence" value="ECO:0007669"/>
    <property type="project" value="TreeGrafter"/>
</dbReference>
<dbReference type="GO" id="GO:0004731">
    <property type="term" value="F:purine-nucleoside phosphorylase activity"/>
    <property type="evidence" value="ECO:0007669"/>
    <property type="project" value="TreeGrafter"/>
</dbReference>
<proteinExistence type="predicted"/>
<dbReference type="SUPFAM" id="SSF51182">
    <property type="entry name" value="RmlC-like cupins"/>
    <property type="match status" value="1"/>
</dbReference>
<name>A0A4V2RZC2_9SPHI</name>
<dbReference type="InterPro" id="IPR009664">
    <property type="entry name" value="Ppnp"/>
</dbReference>
<dbReference type="EMBL" id="SLWO01000004">
    <property type="protein sequence ID" value="TCO25115.1"/>
    <property type="molecule type" value="Genomic_DNA"/>
</dbReference>
<dbReference type="InterPro" id="IPR011051">
    <property type="entry name" value="RmlC_Cupin_sf"/>
</dbReference>
<dbReference type="Gene3D" id="2.60.120.10">
    <property type="entry name" value="Jelly Rolls"/>
    <property type="match status" value="1"/>
</dbReference>